<protein>
    <recommendedName>
        <fullName evidence="4">Pyrroline-5-carboxylate reductase</fullName>
        <shortName evidence="4">P5C reductase</shortName>
        <shortName evidence="4">P5CR</shortName>
        <ecNumber evidence="4">1.5.1.2</ecNumber>
    </recommendedName>
    <alternativeName>
        <fullName evidence="4">PCA reductase</fullName>
    </alternativeName>
</protein>
<dbReference type="InterPro" id="IPR008927">
    <property type="entry name" value="6-PGluconate_DH-like_C_sf"/>
</dbReference>
<feature type="domain" description="Pyrroline-5-carboxylate reductase catalytic N-terminal" evidence="5">
    <location>
        <begin position="13"/>
        <end position="99"/>
    </location>
</feature>
<keyword evidence="4" id="KW-0641">Proline biosynthesis</keyword>
<evidence type="ECO:0000256" key="2">
    <source>
        <dbReference type="ARBA" id="ARBA00022857"/>
    </source>
</evidence>
<dbReference type="Proteomes" id="UP000441389">
    <property type="component" value="Unassembled WGS sequence"/>
</dbReference>
<evidence type="ECO:0000313" key="7">
    <source>
        <dbReference type="EMBL" id="MVO79176.1"/>
    </source>
</evidence>
<dbReference type="GO" id="GO:0005737">
    <property type="term" value="C:cytoplasm"/>
    <property type="evidence" value="ECO:0007669"/>
    <property type="project" value="UniProtKB-SubCell"/>
</dbReference>
<keyword evidence="3 4" id="KW-0560">Oxidoreductase</keyword>
<dbReference type="Gene3D" id="3.40.50.720">
    <property type="entry name" value="NAD(P)-binding Rossmann-like Domain"/>
    <property type="match status" value="1"/>
</dbReference>
<dbReference type="GO" id="GO:0055129">
    <property type="term" value="P:L-proline biosynthetic process"/>
    <property type="evidence" value="ECO:0007669"/>
    <property type="project" value="UniProtKB-UniRule"/>
</dbReference>
<dbReference type="RefSeq" id="WP_157028094.1">
    <property type="nucleotide sequence ID" value="NZ_WQMS01000016.1"/>
</dbReference>
<keyword evidence="4" id="KW-0963">Cytoplasm</keyword>
<evidence type="ECO:0000259" key="5">
    <source>
        <dbReference type="Pfam" id="PF03807"/>
    </source>
</evidence>
<dbReference type="EMBL" id="WQMS01000016">
    <property type="protein sequence ID" value="MVO79176.1"/>
    <property type="molecule type" value="Genomic_DNA"/>
</dbReference>
<dbReference type="FunFam" id="1.10.3730.10:FF:000001">
    <property type="entry name" value="Pyrroline-5-carboxylate reductase"/>
    <property type="match status" value="1"/>
</dbReference>
<comment type="caution">
    <text evidence="7">The sequence shown here is derived from an EMBL/GenBank/DDBJ whole genome shotgun (WGS) entry which is preliminary data.</text>
</comment>
<gene>
    <name evidence="4" type="primary">proC</name>
    <name evidence="7" type="ORF">GON01_14675</name>
</gene>
<dbReference type="GO" id="GO:0004735">
    <property type="term" value="F:pyrroline-5-carboxylate reductase activity"/>
    <property type="evidence" value="ECO:0007669"/>
    <property type="project" value="UniProtKB-UniRule"/>
</dbReference>
<sequence>MDAEFSDLGPIWLVGCGNMAGAMLKRWLDAGLPPERVTVIRPSGVSPAKGVRTVRQVPRGEAPPRVLLLGVKPQKLGEVADSVAAAIGGETMLVSILAGVELATLSARFSKAGAVVRAMPNTPVALGRGVVALYGEVGSRKKELEALMRPLGLVEWAANEEQFGQMAALAGCGPAFLFRFIDAVAAAGTALGLPADQALRLATAMVDGAAGLAAGSDESPAVLADRVASPGGMTRKGLDVLDDGAALRDLLTRTLAAADRRGREMAAETR</sequence>
<dbReference type="Gene3D" id="1.10.3730.10">
    <property type="entry name" value="ProC C-terminal domain-like"/>
    <property type="match status" value="1"/>
</dbReference>
<dbReference type="InterPro" id="IPR028939">
    <property type="entry name" value="P5C_Rdtase_cat_N"/>
</dbReference>
<dbReference type="HAMAP" id="MF_01925">
    <property type="entry name" value="P5C_reductase"/>
    <property type="match status" value="1"/>
</dbReference>
<organism evidence="7 8">
    <name type="scientific">Sphingomonas horti</name>
    <dbReference type="NCBI Taxonomy" id="2682842"/>
    <lineage>
        <taxon>Bacteria</taxon>
        <taxon>Pseudomonadati</taxon>
        <taxon>Pseudomonadota</taxon>
        <taxon>Alphaproteobacteria</taxon>
        <taxon>Sphingomonadales</taxon>
        <taxon>Sphingomonadaceae</taxon>
        <taxon>Sphingomonas</taxon>
    </lineage>
</organism>
<comment type="pathway">
    <text evidence="4">Amino-acid biosynthesis; L-proline biosynthesis; L-proline from L-glutamate 5-semialdehyde: step 1/1.</text>
</comment>
<dbReference type="InterPro" id="IPR000304">
    <property type="entry name" value="Pyrroline-COOH_reductase"/>
</dbReference>
<dbReference type="SUPFAM" id="SSF51735">
    <property type="entry name" value="NAD(P)-binding Rossmann-fold domains"/>
    <property type="match status" value="1"/>
</dbReference>
<proteinExistence type="inferred from homology"/>
<dbReference type="SUPFAM" id="SSF48179">
    <property type="entry name" value="6-phosphogluconate dehydrogenase C-terminal domain-like"/>
    <property type="match status" value="1"/>
</dbReference>
<dbReference type="EC" id="1.5.1.2" evidence="4"/>
<dbReference type="AlphaFoldDB" id="A0A6I4J4C5"/>
<dbReference type="PROSITE" id="PS00521">
    <property type="entry name" value="P5CR"/>
    <property type="match status" value="1"/>
</dbReference>
<feature type="domain" description="Pyrroline-5-carboxylate reductase dimerisation" evidence="6">
    <location>
        <begin position="160"/>
        <end position="265"/>
    </location>
</feature>
<dbReference type="InterPro" id="IPR036291">
    <property type="entry name" value="NAD(P)-bd_dom_sf"/>
</dbReference>
<dbReference type="PANTHER" id="PTHR11645:SF0">
    <property type="entry name" value="PYRROLINE-5-CARBOXYLATE REDUCTASE 3"/>
    <property type="match status" value="1"/>
</dbReference>
<dbReference type="Pfam" id="PF03807">
    <property type="entry name" value="F420_oxidored"/>
    <property type="match status" value="1"/>
</dbReference>
<dbReference type="InterPro" id="IPR053790">
    <property type="entry name" value="P5CR-like_CS"/>
</dbReference>
<comment type="catalytic activity">
    <reaction evidence="4">
        <text>L-proline + NADP(+) = (S)-1-pyrroline-5-carboxylate + NADPH + 2 H(+)</text>
        <dbReference type="Rhea" id="RHEA:14109"/>
        <dbReference type="ChEBI" id="CHEBI:15378"/>
        <dbReference type="ChEBI" id="CHEBI:17388"/>
        <dbReference type="ChEBI" id="CHEBI:57783"/>
        <dbReference type="ChEBI" id="CHEBI:58349"/>
        <dbReference type="ChEBI" id="CHEBI:60039"/>
        <dbReference type="EC" id="1.5.1.2"/>
    </reaction>
</comment>
<dbReference type="PANTHER" id="PTHR11645">
    <property type="entry name" value="PYRROLINE-5-CARBOXYLATE REDUCTASE"/>
    <property type="match status" value="1"/>
</dbReference>
<evidence type="ECO:0000256" key="1">
    <source>
        <dbReference type="ARBA" id="ARBA00005525"/>
    </source>
</evidence>
<comment type="similarity">
    <text evidence="1 4">Belongs to the pyrroline-5-carboxylate reductase family.</text>
</comment>
<dbReference type="UniPathway" id="UPA00098">
    <property type="reaction ID" value="UER00361"/>
</dbReference>
<keyword evidence="4" id="KW-0028">Amino-acid biosynthesis</keyword>
<accession>A0A6I4J4C5</accession>
<comment type="function">
    <text evidence="4">Catalyzes the reduction of 1-pyrroline-5-carboxylate (PCA) to L-proline.</text>
</comment>
<keyword evidence="2 4" id="KW-0521">NADP</keyword>
<dbReference type="InterPro" id="IPR029036">
    <property type="entry name" value="P5CR_dimer"/>
</dbReference>
<name>A0A6I4J4C5_9SPHN</name>
<dbReference type="PIRSF" id="PIRSF000193">
    <property type="entry name" value="Pyrrol-5-carb_rd"/>
    <property type="match status" value="1"/>
</dbReference>
<evidence type="ECO:0000259" key="6">
    <source>
        <dbReference type="Pfam" id="PF14748"/>
    </source>
</evidence>
<evidence type="ECO:0000313" key="8">
    <source>
        <dbReference type="Proteomes" id="UP000441389"/>
    </source>
</evidence>
<dbReference type="Pfam" id="PF14748">
    <property type="entry name" value="P5CR_dimer"/>
    <property type="match status" value="1"/>
</dbReference>
<reference evidence="7 8" key="1">
    <citation type="submission" date="2019-12" db="EMBL/GenBank/DDBJ databases">
        <authorList>
            <person name="Huq M.A."/>
        </authorList>
    </citation>
    <scope>NUCLEOTIDE SEQUENCE [LARGE SCALE GENOMIC DNA]</scope>
    <source>
        <strain evidence="7 8">MAH-20</strain>
    </source>
</reference>
<comment type="subcellular location">
    <subcellularLocation>
        <location evidence="4">Cytoplasm</location>
    </subcellularLocation>
</comment>
<comment type="catalytic activity">
    <reaction evidence="4">
        <text>L-proline + NAD(+) = (S)-1-pyrroline-5-carboxylate + NADH + 2 H(+)</text>
        <dbReference type="Rhea" id="RHEA:14105"/>
        <dbReference type="ChEBI" id="CHEBI:15378"/>
        <dbReference type="ChEBI" id="CHEBI:17388"/>
        <dbReference type="ChEBI" id="CHEBI:57540"/>
        <dbReference type="ChEBI" id="CHEBI:57945"/>
        <dbReference type="ChEBI" id="CHEBI:60039"/>
        <dbReference type="EC" id="1.5.1.2"/>
    </reaction>
</comment>
<evidence type="ECO:0000256" key="4">
    <source>
        <dbReference type="HAMAP-Rule" id="MF_01925"/>
    </source>
</evidence>
<evidence type="ECO:0000256" key="3">
    <source>
        <dbReference type="ARBA" id="ARBA00023002"/>
    </source>
</evidence>
<keyword evidence="8" id="KW-1185">Reference proteome</keyword>